<proteinExistence type="predicted"/>
<organism evidence="1 2">
    <name type="scientific">Paenibacillus ferrarius</name>
    <dbReference type="NCBI Taxonomy" id="1469647"/>
    <lineage>
        <taxon>Bacteria</taxon>
        <taxon>Bacillati</taxon>
        <taxon>Bacillota</taxon>
        <taxon>Bacilli</taxon>
        <taxon>Bacillales</taxon>
        <taxon>Paenibacillaceae</taxon>
        <taxon>Paenibacillus</taxon>
    </lineage>
</organism>
<protein>
    <submittedName>
        <fullName evidence="1">Uncharacterized protein</fullName>
    </submittedName>
</protein>
<dbReference type="AlphaFoldDB" id="A0A1V4HJZ5"/>
<name>A0A1V4HJZ5_9BACL</name>
<evidence type="ECO:0000313" key="1">
    <source>
        <dbReference type="EMBL" id="OPH57286.1"/>
    </source>
</evidence>
<sequence length="62" mass="7066">MRGAVSNEKGTSFDQWEGSPVQKPAKMQVILVELAEICKSLRLCRLFTHFHPLIKQMLQKPA</sequence>
<accession>A0A1V4HJZ5</accession>
<comment type="caution">
    <text evidence="1">The sequence shown here is derived from an EMBL/GenBank/DDBJ whole genome shotgun (WGS) entry which is preliminary data.</text>
</comment>
<dbReference type="EMBL" id="MBTG01000013">
    <property type="protein sequence ID" value="OPH57286.1"/>
    <property type="molecule type" value="Genomic_DNA"/>
</dbReference>
<keyword evidence="2" id="KW-1185">Reference proteome</keyword>
<evidence type="ECO:0000313" key="2">
    <source>
        <dbReference type="Proteomes" id="UP000190626"/>
    </source>
</evidence>
<dbReference type="Proteomes" id="UP000190626">
    <property type="component" value="Unassembled WGS sequence"/>
</dbReference>
<gene>
    <name evidence="1" type="ORF">BC351_25850</name>
</gene>
<reference evidence="2" key="1">
    <citation type="submission" date="2016-07" db="EMBL/GenBank/DDBJ databases">
        <authorList>
            <person name="Florea S."/>
            <person name="Webb J.S."/>
            <person name="Jaromczyk J."/>
            <person name="Schardl C.L."/>
        </authorList>
    </citation>
    <scope>NUCLEOTIDE SEQUENCE [LARGE SCALE GENOMIC DNA]</scope>
    <source>
        <strain evidence="2">CY1</strain>
    </source>
</reference>